<dbReference type="EMBL" id="CP016769">
    <property type="protein sequence ID" value="ASY10916.1"/>
    <property type="molecule type" value="Genomic_DNA"/>
</dbReference>
<dbReference type="AlphaFoldDB" id="A0AAC9YR08"/>
<sequence length="364" mass="39828">MDLLEVPTVITAIADPEFEGQVSRALFSQGWNVVARVMDFSELQRALSVNSGKKLLLLFSTDLPGASSAEIEKLESPSTSLFGFADHSGNDRGFSNVFARPTSPENLTLAILENVRSSGFRAPMIHANTKCGAKVVAIGGIGHGTANTTIAINLAQESALLGVKTLLIEASFQAPAISSLLDQRKLSSEARWRDFSENLSIMELTQETTADFEERVMAAGEKFELIVIDLGSVAFLARELSDRRWSSAVKIWAARNANQLFFTTNSTFLAQKRCDEFVQSLTNISISAEIHLVNTNSSNKRDQEINASKRAPLRSAVQWNLPWDPRSCQLAIDERTTLVQASERGALRKEIGKIAQAISAISRK</sequence>
<evidence type="ECO:0000313" key="1">
    <source>
        <dbReference type="EMBL" id="ASY10916.1"/>
    </source>
</evidence>
<accession>A0AAC9YR08</accession>
<name>A0AAC9YR08_9ACTN</name>
<gene>
    <name evidence="1" type="ORF">A1s21148_05345</name>
</gene>
<protein>
    <submittedName>
        <fullName evidence="1">Capsular polysaccharide biosynthesis protein</fullName>
    </submittedName>
</protein>
<proteinExistence type="predicted"/>
<dbReference type="SUPFAM" id="SSF52540">
    <property type="entry name" value="P-loop containing nucleoside triphosphate hydrolases"/>
    <property type="match status" value="1"/>
</dbReference>
<dbReference type="KEGG" id="plan:A1s21148_05345"/>
<dbReference type="RefSeq" id="WP_095671406.1">
    <property type="nucleotide sequence ID" value="NZ_CP016769.1"/>
</dbReference>
<reference evidence="1 2" key="1">
    <citation type="submission" date="2016-07" db="EMBL/GenBank/DDBJ databases">
        <title>High microdiversification within the ubiquitous acI lineage of Actinobacteria.</title>
        <authorList>
            <person name="Neuenschwander S.M."/>
            <person name="Salcher M."/>
            <person name="Ghai R."/>
            <person name="Pernthaler J."/>
        </authorList>
    </citation>
    <scope>NUCLEOTIDE SEQUENCE [LARGE SCALE GENOMIC DNA]</scope>
    <source>
        <strain evidence="1">MMS-21-148</strain>
    </source>
</reference>
<organism evidence="1 2">
    <name type="scientific">Candidatus Planktophila lacus</name>
    <dbReference type="NCBI Taxonomy" id="1884913"/>
    <lineage>
        <taxon>Bacteria</taxon>
        <taxon>Bacillati</taxon>
        <taxon>Actinomycetota</taxon>
        <taxon>Actinomycetes</taxon>
        <taxon>Candidatus Nanopelagicales</taxon>
        <taxon>Candidatus Nanopelagicaceae</taxon>
        <taxon>Candidatus Planktophila</taxon>
    </lineage>
</organism>
<evidence type="ECO:0000313" key="2">
    <source>
        <dbReference type="Proteomes" id="UP000217144"/>
    </source>
</evidence>
<dbReference type="Gene3D" id="3.40.50.300">
    <property type="entry name" value="P-loop containing nucleotide triphosphate hydrolases"/>
    <property type="match status" value="1"/>
</dbReference>
<dbReference type="InterPro" id="IPR027417">
    <property type="entry name" value="P-loop_NTPase"/>
</dbReference>
<keyword evidence="2" id="KW-1185">Reference proteome</keyword>
<dbReference type="Proteomes" id="UP000217144">
    <property type="component" value="Chromosome"/>
</dbReference>